<dbReference type="InterPro" id="IPR027417">
    <property type="entry name" value="P-loop_NTPase"/>
</dbReference>
<dbReference type="GO" id="GO:0003677">
    <property type="term" value="F:DNA binding"/>
    <property type="evidence" value="ECO:0007669"/>
    <property type="project" value="TreeGrafter"/>
</dbReference>
<evidence type="ECO:0000256" key="2">
    <source>
        <dbReference type="ARBA" id="ARBA00022801"/>
    </source>
</evidence>
<dbReference type="SMART" id="SM00490">
    <property type="entry name" value="HELICc"/>
    <property type="match status" value="1"/>
</dbReference>
<dbReference type="GO" id="GO:0051607">
    <property type="term" value="P:defense response to virus"/>
    <property type="evidence" value="ECO:0007669"/>
    <property type="project" value="UniProtKB-KW"/>
</dbReference>
<dbReference type="PROSITE" id="PS51194">
    <property type="entry name" value="HELICASE_CTER"/>
    <property type="match status" value="1"/>
</dbReference>
<dbReference type="GO" id="GO:0140097">
    <property type="term" value="F:catalytic activity, acting on DNA"/>
    <property type="evidence" value="ECO:0007669"/>
    <property type="project" value="UniProtKB-ARBA"/>
</dbReference>
<dbReference type="AlphaFoldDB" id="G0EG56"/>
<evidence type="ECO:0000256" key="5">
    <source>
        <dbReference type="ARBA" id="ARBA00023118"/>
    </source>
</evidence>
<dbReference type="SMART" id="SM00487">
    <property type="entry name" value="DEXDc"/>
    <property type="match status" value="1"/>
</dbReference>
<dbReference type="Proteomes" id="UP000001037">
    <property type="component" value="Chromosome"/>
</dbReference>
<dbReference type="PROSITE" id="PS51192">
    <property type="entry name" value="HELICASE_ATP_BIND_1"/>
    <property type="match status" value="1"/>
</dbReference>
<dbReference type="Pfam" id="PF22590">
    <property type="entry name" value="Cas3-like_C_2"/>
    <property type="match status" value="1"/>
</dbReference>
<keyword evidence="2" id="KW-0378">Hydrolase</keyword>
<reference evidence="8 9" key="1">
    <citation type="journal article" date="2011" name="Stand. Genomic Sci.">
        <title>Complete genome sequence of the hyperthermophilic chemolithoautotroph Pyrolobus fumarii type strain (1A).</title>
        <authorList>
            <person name="Anderson I."/>
            <person name="Goker M."/>
            <person name="Nolan M."/>
            <person name="Lucas S."/>
            <person name="Hammon N."/>
            <person name="Deshpande S."/>
            <person name="Cheng J.F."/>
            <person name="Tapia R."/>
            <person name="Han C."/>
            <person name="Goodwin L."/>
            <person name="Pitluck S."/>
            <person name="Huntemann M."/>
            <person name="Liolios K."/>
            <person name="Ivanova N."/>
            <person name="Pagani I."/>
            <person name="Mavromatis K."/>
            <person name="Ovchinikova G."/>
            <person name="Pati A."/>
            <person name="Chen A."/>
            <person name="Palaniappan K."/>
            <person name="Land M."/>
            <person name="Hauser L."/>
            <person name="Brambilla E.M."/>
            <person name="Huber H."/>
            <person name="Yasawong M."/>
            <person name="Rohde M."/>
            <person name="Spring S."/>
            <person name="Abt B."/>
            <person name="Sikorski J."/>
            <person name="Wirth R."/>
            <person name="Detter J.C."/>
            <person name="Woyke T."/>
            <person name="Bristow J."/>
            <person name="Eisen J.A."/>
            <person name="Markowitz V."/>
            <person name="Hugenholtz P."/>
            <person name="Kyrpides N.C."/>
            <person name="Klenk H.P."/>
            <person name="Lapidus A."/>
        </authorList>
    </citation>
    <scope>NUCLEOTIDE SEQUENCE [LARGE SCALE GENOMIC DNA]</scope>
    <source>
        <strain evidence="9">DSM 11204 / 1A</strain>
    </source>
</reference>
<feature type="domain" description="Helicase C-terminal" evidence="7">
    <location>
        <begin position="238"/>
        <end position="381"/>
    </location>
</feature>
<keyword evidence="9" id="KW-1185">Reference proteome</keyword>
<dbReference type="InterPro" id="IPR054712">
    <property type="entry name" value="Cas3-like_dom"/>
</dbReference>
<keyword evidence="1" id="KW-0547">Nucleotide-binding</keyword>
<dbReference type="Gene3D" id="3.40.50.300">
    <property type="entry name" value="P-loop containing nucleotide triphosphate hydrolases"/>
    <property type="match status" value="2"/>
</dbReference>
<dbReference type="InterPro" id="IPR052511">
    <property type="entry name" value="ATP-dep_Helicase"/>
</dbReference>
<dbReference type="GO" id="GO:0016887">
    <property type="term" value="F:ATP hydrolysis activity"/>
    <property type="evidence" value="ECO:0007669"/>
    <property type="project" value="TreeGrafter"/>
</dbReference>
<protein>
    <submittedName>
        <fullName evidence="8">CRISPR-associated helicase Cas3</fullName>
    </submittedName>
</protein>
<keyword evidence="5" id="KW-0051">Antiviral defense</keyword>
<dbReference type="RefSeq" id="WP_014025981.1">
    <property type="nucleotide sequence ID" value="NC_015931.1"/>
</dbReference>
<evidence type="ECO:0000313" key="8">
    <source>
        <dbReference type="EMBL" id="AEM38304.1"/>
    </source>
</evidence>
<dbReference type="GO" id="GO:0005524">
    <property type="term" value="F:ATP binding"/>
    <property type="evidence" value="ECO:0007669"/>
    <property type="project" value="UniProtKB-KW"/>
</dbReference>
<keyword evidence="4" id="KW-0067">ATP-binding</keyword>
<dbReference type="PANTHER" id="PTHR47962">
    <property type="entry name" value="ATP-DEPENDENT HELICASE LHR-RELATED-RELATED"/>
    <property type="match status" value="1"/>
</dbReference>
<dbReference type="STRING" id="694429.Pyrfu_0433"/>
<evidence type="ECO:0000256" key="4">
    <source>
        <dbReference type="ARBA" id="ARBA00022840"/>
    </source>
</evidence>
<dbReference type="EMBL" id="CP002838">
    <property type="protein sequence ID" value="AEM38304.1"/>
    <property type="molecule type" value="Genomic_DNA"/>
</dbReference>
<dbReference type="GO" id="GO:0004386">
    <property type="term" value="F:helicase activity"/>
    <property type="evidence" value="ECO:0007669"/>
    <property type="project" value="UniProtKB-KW"/>
</dbReference>
<evidence type="ECO:0000256" key="3">
    <source>
        <dbReference type="ARBA" id="ARBA00022806"/>
    </source>
</evidence>
<dbReference type="InterPro" id="IPR011545">
    <property type="entry name" value="DEAD/DEAH_box_helicase_dom"/>
</dbReference>
<name>G0EG56_PYRF1</name>
<dbReference type="Pfam" id="PF00270">
    <property type="entry name" value="DEAD"/>
    <property type="match status" value="1"/>
</dbReference>
<dbReference type="HOGENOM" id="CLU_031100_1_0_2"/>
<organism evidence="8 9">
    <name type="scientific">Pyrolobus fumarii (strain DSM 11204 / 1A)</name>
    <dbReference type="NCBI Taxonomy" id="694429"/>
    <lineage>
        <taxon>Archaea</taxon>
        <taxon>Thermoproteota</taxon>
        <taxon>Thermoprotei</taxon>
        <taxon>Desulfurococcales</taxon>
        <taxon>Pyrodictiaceae</taxon>
        <taxon>Pyrolobus</taxon>
    </lineage>
</organism>
<dbReference type="InParanoid" id="G0EG56"/>
<evidence type="ECO:0000259" key="7">
    <source>
        <dbReference type="PROSITE" id="PS51194"/>
    </source>
</evidence>
<dbReference type="GeneID" id="11140080"/>
<dbReference type="SUPFAM" id="SSF52540">
    <property type="entry name" value="P-loop containing nucleoside triphosphate hydrolases"/>
    <property type="match status" value="1"/>
</dbReference>
<keyword evidence="3" id="KW-0347">Helicase</keyword>
<dbReference type="InterPro" id="IPR014001">
    <property type="entry name" value="Helicase_ATP-bd"/>
</dbReference>
<feature type="domain" description="Helicase ATP-binding" evidence="6">
    <location>
        <begin position="11"/>
        <end position="189"/>
    </location>
</feature>
<dbReference type="eggNOG" id="arCOG01444">
    <property type="taxonomic scope" value="Archaea"/>
</dbReference>
<dbReference type="InterPro" id="IPR001650">
    <property type="entry name" value="Helicase_C-like"/>
</dbReference>
<dbReference type="KEGG" id="pfm:Pyrfu_0433"/>
<accession>G0EG56</accession>
<dbReference type="InterPro" id="IPR006474">
    <property type="entry name" value="Helicase_Cas3_CRISPR-ass_core"/>
</dbReference>
<dbReference type="NCBIfam" id="TIGR01587">
    <property type="entry name" value="cas3_core"/>
    <property type="match status" value="1"/>
</dbReference>
<gene>
    <name evidence="8" type="ordered locus">Pyrfu_0433</name>
</gene>
<evidence type="ECO:0000313" key="9">
    <source>
        <dbReference type="Proteomes" id="UP000001037"/>
    </source>
</evidence>
<dbReference type="PANTHER" id="PTHR47962:SF5">
    <property type="entry name" value="ATP-DEPENDENT HELICASE LHR-RELATED"/>
    <property type="match status" value="1"/>
</dbReference>
<sequence>MRAGVGELLEIYEASPPERGLFIAPTGYGKSSLVASLASRLVPARIPRVIHALPLRAILEQLYSRLVESGAGLTIGYQAMGLGLSGKTPFMAPQLVLTTYDSLLVNLLRGNVAERGLGHYEAPRAHILSSLIVLDEIHLGLSAEGLLDTLYTSLWALRGMRVQLLLETATMPPGMMLEVARFARPDLIVAVLPGDGECLDSLGLRGVTGAKVHVVVDREFYEGVAATSWEYGLLEQSRVADTVATLAESGRRVLVVIDSVAGAVDVYRALAARVGEDKVALIHGRMAPFERERVVKRLDSIRVLVGTSAVEAGIDADFDVLVTSAAKPSSLLQRMGRVARRPGRLERAEAYIIDDGGDARRLLLALQGVHPRLPCPYRGWTGYTRLLAVEEAPKPRFDARRLALAYAVIDPRRLEMLLQGFCDLVRNDPLVPLVPSAYLERILDGEPLGMYAFPANLSTVAKRGGEWLSWCNGRGVRVVSLEARGEGEWSSATSYSLDCSEALGRLLREGTDSCRAILEAMEREGVAALVVEGYEPGVGLV</sequence>
<proteinExistence type="predicted"/>
<evidence type="ECO:0000259" key="6">
    <source>
        <dbReference type="PROSITE" id="PS51192"/>
    </source>
</evidence>
<dbReference type="OrthoDB" id="43851at2157"/>
<evidence type="ECO:0000256" key="1">
    <source>
        <dbReference type="ARBA" id="ARBA00022741"/>
    </source>
</evidence>